<dbReference type="InterPro" id="IPR050587">
    <property type="entry name" value="GNT1/Glycosyltrans_8"/>
</dbReference>
<organism evidence="2">
    <name type="scientific">Auxenochlorella protothecoides</name>
    <name type="common">Green microalga</name>
    <name type="synonym">Chlorella protothecoides</name>
    <dbReference type="NCBI Taxonomy" id="3075"/>
    <lineage>
        <taxon>Eukaryota</taxon>
        <taxon>Viridiplantae</taxon>
        <taxon>Chlorophyta</taxon>
        <taxon>core chlorophytes</taxon>
        <taxon>Trebouxiophyceae</taxon>
        <taxon>Chlorellales</taxon>
        <taxon>Chlorellaceae</taxon>
        <taxon>Auxenochlorella</taxon>
    </lineage>
</organism>
<dbReference type="EC" id="2.4.1.-" evidence="1"/>
<dbReference type="Gene3D" id="3.90.550.10">
    <property type="entry name" value="Spore Coat Polysaccharide Biosynthesis Protein SpsA, Chain A"/>
    <property type="match status" value="1"/>
</dbReference>
<dbReference type="InterPro" id="IPR002495">
    <property type="entry name" value="Glyco_trans_8"/>
</dbReference>
<dbReference type="PANTHER" id="PTHR11183">
    <property type="entry name" value="GLYCOGENIN SUBFAMILY MEMBER"/>
    <property type="match status" value="1"/>
</dbReference>
<feature type="non-terminal residue" evidence="2">
    <location>
        <position position="1"/>
    </location>
</feature>
<evidence type="ECO:0000313" key="2">
    <source>
        <dbReference type="EMBL" id="JAT68965.1"/>
    </source>
</evidence>
<comment type="similarity">
    <text evidence="1">Belongs to the glycosyltransferase 8 family.</text>
</comment>
<protein>
    <recommendedName>
        <fullName evidence="1">Hexosyltransferase</fullName>
        <ecNumber evidence="1">2.4.1.-</ecNumber>
    </recommendedName>
</protein>
<sequence>ARSRVTLGQPRYVSPRHRVDWARLDTRDLCADRDLASTYLCDCGSPARSTGVYCFPSHRDVVLSPPHAYMVDASQPRSRSCGGPWRGLPAWARCALRGKPMGSADVELQAAPFSWPQNPRRSTYSAFWRRAAPFVALCLLVLVAYNRRSLLRHAQDAFAAVYYKSDPAMMGRSHSAFPSPVCCTGQSCVPKGGGRVVVLSTLSSPAYLPLFLQLECTLRMSNPGLELAVLLEPGLLPKSSERLLRKLGVTLVKTSPLEYPNTYEPRYGKNFVKLKAFNLTQYDAVLMVDADTVIVGDVAPLWSLPTPFAAVWDQYRWLGRHRTGLRGLNGGVLLLRPCPAVAAHMAGILESHPKLRFTHRAAEQDFLDWYFRYTGTVLPLEYNVQTAQSLVGNLTVGGVAPVVLHFTNQKPWHGREPGRLGHQFLCSAADLRRRSVAAGMT</sequence>
<proteinExistence type="inferred from homology"/>
<evidence type="ECO:0000256" key="1">
    <source>
        <dbReference type="RuleBase" id="RU362027"/>
    </source>
</evidence>
<dbReference type="Pfam" id="PF01501">
    <property type="entry name" value="Glyco_transf_8"/>
    <property type="match status" value="1"/>
</dbReference>
<dbReference type="GO" id="GO:0016757">
    <property type="term" value="F:glycosyltransferase activity"/>
    <property type="evidence" value="ECO:0007669"/>
    <property type="project" value="InterPro"/>
</dbReference>
<reference evidence="2" key="1">
    <citation type="submission" date="2015-08" db="EMBL/GenBank/DDBJ databases">
        <authorList>
            <person name="Babu N.S."/>
            <person name="Beckwith C.J."/>
            <person name="Beseler K.G."/>
            <person name="Brison A."/>
            <person name="Carone J.V."/>
            <person name="Caskin T.P."/>
            <person name="Diamond M."/>
            <person name="Durham M.E."/>
            <person name="Foxe J.M."/>
            <person name="Go M."/>
            <person name="Henderson B.A."/>
            <person name="Jones I.B."/>
            <person name="McGettigan J.A."/>
            <person name="Micheletti S.J."/>
            <person name="Nasrallah M.E."/>
            <person name="Ortiz D."/>
            <person name="Piller C.R."/>
            <person name="Privatt S.R."/>
            <person name="Schneider S.L."/>
            <person name="Sharp S."/>
            <person name="Smith T.C."/>
            <person name="Stanton J.D."/>
            <person name="Ullery H.E."/>
            <person name="Wilson R.J."/>
            <person name="Serrano M.G."/>
            <person name="Buck G."/>
            <person name="Lee V."/>
            <person name="Wang Y."/>
            <person name="Carvalho R."/>
            <person name="Voegtly L."/>
            <person name="Shi R."/>
            <person name="Duckworth R."/>
            <person name="Johnson A."/>
            <person name="Loviza R."/>
            <person name="Walstead R."/>
            <person name="Shah Z."/>
            <person name="Kiflezghi M."/>
            <person name="Wade K."/>
            <person name="Ball S.L."/>
            <person name="Bradley K.W."/>
            <person name="Asai D.J."/>
            <person name="Bowman C.A."/>
            <person name="Russell D.A."/>
            <person name="Pope W.H."/>
            <person name="Jacobs-Sera D."/>
            <person name="Hendrix R.W."/>
            <person name="Hatfull G.F."/>
        </authorList>
    </citation>
    <scope>NUCLEOTIDE SEQUENCE</scope>
</reference>
<dbReference type="InterPro" id="IPR029044">
    <property type="entry name" value="Nucleotide-diphossugar_trans"/>
</dbReference>
<name>A0A1D1ZQG3_AUXPR</name>
<dbReference type="AlphaFoldDB" id="A0A1D1ZQG3"/>
<accession>A0A1D1ZQG3</accession>
<gene>
    <name evidence="2" type="ORF">g.17693</name>
</gene>
<dbReference type="EMBL" id="GDKF01009657">
    <property type="protein sequence ID" value="JAT68965.1"/>
    <property type="molecule type" value="Transcribed_RNA"/>
</dbReference>
<dbReference type="SUPFAM" id="SSF53448">
    <property type="entry name" value="Nucleotide-diphospho-sugar transferases"/>
    <property type="match status" value="1"/>
</dbReference>